<gene>
    <name evidence="1" type="ordered locus">Bind_1298</name>
</gene>
<dbReference type="KEGG" id="bid:Bind_1298"/>
<dbReference type="Gene3D" id="3.40.50.300">
    <property type="entry name" value="P-loop containing nucleotide triphosphate hydrolases"/>
    <property type="match status" value="1"/>
</dbReference>
<dbReference type="SUPFAM" id="SSF52540">
    <property type="entry name" value="P-loop containing nucleoside triphosphate hydrolases"/>
    <property type="match status" value="1"/>
</dbReference>
<accession>B2IJR7</accession>
<protein>
    <submittedName>
        <fullName evidence="1">Chromosomal replication initiator DnaA</fullName>
    </submittedName>
</protein>
<organism evidence="1 2">
    <name type="scientific">Beijerinckia indica subsp. indica (strain ATCC 9039 / DSM 1715 / NCIMB 8712)</name>
    <dbReference type="NCBI Taxonomy" id="395963"/>
    <lineage>
        <taxon>Bacteria</taxon>
        <taxon>Pseudomonadati</taxon>
        <taxon>Pseudomonadota</taxon>
        <taxon>Alphaproteobacteria</taxon>
        <taxon>Hyphomicrobiales</taxon>
        <taxon>Beijerinckiaceae</taxon>
        <taxon>Beijerinckia</taxon>
    </lineage>
</organism>
<name>B2IJR7_BEII9</name>
<dbReference type="eggNOG" id="COG0593">
    <property type="taxonomic scope" value="Bacteria"/>
</dbReference>
<keyword evidence="2" id="KW-1185">Reference proteome</keyword>
<dbReference type="AlphaFoldDB" id="B2IJR7"/>
<dbReference type="HOGENOM" id="CLU_072265_0_0_5"/>
<dbReference type="GO" id="GO:0006270">
    <property type="term" value="P:DNA replication initiation"/>
    <property type="evidence" value="ECO:0007669"/>
    <property type="project" value="TreeGrafter"/>
</dbReference>
<evidence type="ECO:0000313" key="2">
    <source>
        <dbReference type="Proteomes" id="UP000001695"/>
    </source>
</evidence>
<dbReference type="InterPro" id="IPR027417">
    <property type="entry name" value="P-loop_NTPase"/>
</dbReference>
<dbReference type="PANTHER" id="PTHR30050:SF5">
    <property type="entry name" value="DNAA REGULATORY INACTIVATOR HDA"/>
    <property type="match status" value="1"/>
</dbReference>
<reference evidence="2" key="1">
    <citation type="submission" date="2008-03" db="EMBL/GenBank/DDBJ databases">
        <title>Complete sequence of chromosome of Beijerinckia indica subsp. indica ATCC 9039.</title>
        <authorList>
            <consortium name="US DOE Joint Genome Institute"/>
            <person name="Copeland A."/>
            <person name="Lucas S."/>
            <person name="Lapidus A."/>
            <person name="Glavina del Rio T."/>
            <person name="Dalin E."/>
            <person name="Tice H."/>
            <person name="Bruce D."/>
            <person name="Goodwin L."/>
            <person name="Pitluck S."/>
            <person name="LaButti K."/>
            <person name="Schmutz J."/>
            <person name="Larimer F."/>
            <person name="Land M."/>
            <person name="Hauser L."/>
            <person name="Kyrpides N."/>
            <person name="Mikhailova N."/>
            <person name="Dunfield P.F."/>
            <person name="Dedysh S.N."/>
            <person name="Liesack W."/>
            <person name="Saw J.H."/>
            <person name="Alam M."/>
            <person name="Chen Y."/>
            <person name="Murrell J.C."/>
            <person name="Richardson P."/>
        </authorList>
    </citation>
    <scope>NUCLEOTIDE SEQUENCE [LARGE SCALE GENOMIC DNA]</scope>
    <source>
        <strain evidence="2">ATCC 9039 / DSM 1715 / NCIMB 8712</strain>
    </source>
</reference>
<evidence type="ECO:0000313" key="1">
    <source>
        <dbReference type="EMBL" id="ACB94939.1"/>
    </source>
</evidence>
<dbReference type="Proteomes" id="UP000001695">
    <property type="component" value="Chromosome"/>
</dbReference>
<dbReference type="GO" id="GO:0003688">
    <property type="term" value="F:DNA replication origin binding"/>
    <property type="evidence" value="ECO:0007669"/>
    <property type="project" value="TreeGrafter"/>
</dbReference>
<dbReference type="Gene3D" id="1.10.8.60">
    <property type="match status" value="1"/>
</dbReference>
<proteinExistence type="predicted"/>
<dbReference type="PANTHER" id="PTHR30050">
    <property type="entry name" value="CHROMOSOMAL REPLICATION INITIATOR PROTEIN DNAA"/>
    <property type="match status" value="1"/>
</dbReference>
<sequence>MRPKEPARQLTFDLAGDPCFGIEDFFVSESNENAYAMLELWPDWPDSVLLLRGPAGAGKSHLGAIWAARAGARILTARDFAAERDLESLARSGPLLIEDADAIGEAEASLFHLLNLVRHHHHALVLTARRAPDFWGLRIADLLSRLRLAPVAAIEPPDEDLMRAILVKLFLDRQLVVDTGLIEHAALHLDRSFEAARDFVERLDREALARGARITKSLAGTVLQSLIPPETE</sequence>
<dbReference type="EMBL" id="CP001016">
    <property type="protein sequence ID" value="ACB94939.1"/>
    <property type="molecule type" value="Genomic_DNA"/>
</dbReference>
<reference evidence="1 2" key="2">
    <citation type="journal article" date="2010" name="J. Bacteriol.">
        <title>Complete genome sequence of Beijerinckia indica subsp. indica.</title>
        <authorList>
            <person name="Tamas I."/>
            <person name="Dedysh S.N."/>
            <person name="Liesack W."/>
            <person name="Stott M.B."/>
            <person name="Alam M."/>
            <person name="Murrell J.C."/>
            <person name="Dunfield P.F."/>
        </authorList>
    </citation>
    <scope>NUCLEOTIDE SEQUENCE [LARGE SCALE GENOMIC DNA]</scope>
    <source>
        <strain evidence="2">ATCC 9039 / DSM 1715 / NCIMB 8712</strain>
    </source>
</reference>
<dbReference type="OrthoDB" id="7390113at2"/>
<dbReference type="GO" id="GO:0005886">
    <property type="term" value="C:plasma membrane"/>
    <property type="evidence" value="ECO:0007669"/>
    <property type="project" value="TreeGrafter"/>
</dbReference>
<dbReference type="STRING" id="395963.Bind_1298"/>